<dbReference type="Proteomes" id="UP001627154">
    <property type="component" value="Unassembled WGS sequence"/>
</dbReference>
<evidence type="ECO:0000313" key="2">
    <source>
        <dbReference type="Proteomes" id="UP001627154"/>
    </source>
</evidence>
<protein>
    <submittedName>
        <fullName evidence="1">Uncharacterized protein</fullName>
    </submittedName>
</protein>
<comment type="caution">
    <text evidence="1">The sequence shown here is derived from an EMBL/GenBank/DDBJ whole genome shotgun (WGS) entry which is preliminary data.</text>
</comment>
<organism evidence="1 2">
    <name type="scientific">Trichogramma kaykai</name>
    <dbReference type="NCBI Taxonomy" id="54128"/>
    <lineage>
        <taxon>Eukaryota</taxon>
        <taxon>Metazoa</taxon>
        <taxon>Ecdysozoa</taxon>
        <taxon>Arthropoda</taxon>
        <taxon>Hexapoda</taxon>
        <taxon>Insecta</taxon>
        <taxon>Pterygota</taxon>
        <taxon>Neoptera</taxon>
        <taxon>Endopterygota</taxon>
        <taxon>Hymenoptera</taxon>
        <taxon>Apocrita</taxon>
        <taxon>Proctotrupomorpha</taxon>
        <taxon>Chalcidoidea</taxon>
        <taxon>Trichogrammatidae</taxon>
        <taxon>Trichogramma</taxon>
    </lineage>
</organism>
<proteinExistence type="predicted"/>
<reference evidence="1 2" key="1">
    <citation type="journal article" date="2024" name="bioRxiv">
        <title>A reference genome for Trichogramma kaykai: A tiny desert-dwelling parasitoid wasp with competing sex-ratio distorters.</title>
        <authorList>
            <person name="Culotta J."/>
            <person name="Lindsey A.R."/>
        </authorList>
    </citation>
    <scope>NUCLEOTIDE SEQUENCE [LARGE SCALE GENOMIC DNA]</scope>
    <source>
        <strain evidence="1 2">KSX58</strain>
    </source>
</reference>
<sequence length="202" mass="23599">MEQFHFPWYISSKKFNEKFRYTADVIRGRIMAYLLKKRVNHQVHNFSWMVTLWLPGIRRAPYLFRARAFLKFTAPAKIIRTRATPAALLSRASTRISAATSKAGANSPRSESETILTYKFKCSIHNTRRERESSLYLLYAYCFLPLQKSPRARAHILQTLSCRRLIIIRACIQREACGISQRRDDIGMCESLYIDVFFLAHI</sequence>
<name>A0ABD2VSI9_9HYME</name>
<keyword evidence="2" id="KW-1185">Reference proteome</keyword>
<gene>
    <name evidence="1" type="ORF">TKK_020389</name>
</gene>
<accession>A0ABD2VSI9</accession>
<dbReference type="AlphaFoldDB" id="A0ABD2VSI9"/>
<dbReference type="EMBL" id="JBJJXI010000182">
    <property type="protein sequence ID" value="KAL3383721.1"/>
    <property type="molecule type" value="Genomic_DNA"/>
</dbReference>
<evidence type="ECO:0000313" key="1">
    <source>
        <dbReference type="EMBL" id="KAL3383721.1"/>
    </source>
</evidence>